<feature type="region of interest" description="Disordered" evidence="1">
    <location>
        <begin position="93"/>
        <end position="112"/>
    </location>
</feature>
<accession>A0A450Y0W3</accession>
<name>A0A450Y0W3_9GAMM</name>
<gene>
    <name evidence="2" type="ORF">BECKLPF1236A_GA0070988_103364</name>
    <name evidence="3" type="ORF">BECKLPF1236C_GA0070990_103394</name>
</gene>
<dbReference type="EMBL" id="CAADFP010000339">
    <property type="protein sequence ID" value="VFK35156.1"/>
    <property type="molecule type" value="Genomic_DNA"/>
</dbReference>
<evidence type="ECO:0000313" key="2">
    <source>
        <dbReference type="EMBL" id="VFK22208.1"/>
    </source>
</evidence>
<evidence type="ECO:0000313" key="3">
    <source>
        <dbReference type="EMBL" id="VFK35156.1"/>
    </source>
</evidence>
<organism evidence="3">
    <name type="scientific">Candidatus Kentrum sp. LPFa</name>
    <dbReference type="NCBI Taxonomy" id="2126335"/>
    <lineage>
        <taxon>Bacteria</taxon>
        <taxon>Pseudomonadati</taxon>
        <taxon>Pseudomonadota</taxon>
        <taxon>Gammaproteobacteria</taxon>
        <taxon>Candidatus Kentrum</taxon>
    </lineage>
</organism>
<evidence type="ECO:0000256" key="1">
    <source>
        <dbReference type="SAM" id="MobiDB-lite"/>
    </source>
</evidence>
<protein>
    <submittedName>
        <fullName evidence="3">Uncharacterized protein</fullName>
    </submittedName>
</protein>
<sequence>MIASFACSQHPRWDRDFGNSSFLPDDGLQMPQNRYRGLLSEITTRFCRAYQRQPNSKNQSSRCPVTLMPTRFSHCADNRLQPRIGPETEAIFTVPDLNGSPDITQEKTIWRP</sequence>
<dbReference type="AlphaFoldDB" id="A0A450Y0W3"/>
<reference evidence="3" key="1">
    <citation type="submission" date="2019-02" db="EMBL/GenBank/DDBJ databases">
        <authorList>
            <person name="Gruber-Vodicka R. H."/>
            <person name="Seah K. B. B."/>
        </authorList>
    </citation>
    <scope>NUCLEOTIDE SEQUENCE</scope>
    <source>
        <strain evidence="2">BECK_S312</strain>
        <strain evidence="3">BECK_S426</strain>
    </source>
</reference>
<feature type="region of interest" description="Disordered" evidence="1">
    <location>
        <begin position="1"/>
        <end position="28"/>
    </location>
</feature>
<dbReference type="EMBL" id="CAADFM010000336">
    <property type="protein sequence ID" value="VFK22208.1"/>
    <property type="molecule type" value="Genomic_DNA"/>
</dbReference>
<proteinExistence type="predicted"/>